<comment type="pathway">
    <text evidence="4">Lipid metabolism.</text>
</comment>
<evidence type="ECO:0000256" key="11">
    <source>
        <dbReference type="ARBA" id="ARBA00023098"/>
    </source>
</evidence>
<dbReference type="InterPro" id="IPR000734">
    <property type="entry name" value="TAG_lipase"/>
</dbReference>
<sequence length="471" mass="52254">MGVSRYLFPSGEMLLCWTIGLLVATVTGKEVCYGHLGCFSNEKPWAGTLQRPSTALPWSPEAIDTKFLLYTNENPNNYQEISATDPATIKASNFQLNRKTRFVIHGFTDKGEGSWPVDICKSMFQVEKVNCICVDWRHGAKAEYTQAVYNTRVVGAEIAYLVQVLSTELNYSPKNVHLIGHSLGSHVAGEAGRRLEGRLGRITGLDPAEPCFQGLPEEVRLDPSDAMFVDVIHTDSKPMIPNLGFGMSQKVGHLDFFPNGGKEMPGCKKNTLSTIVDVNRIWQGVQDFIACNHLRSFMYYNSSILHPDGFLGFPCSSYEEFQKNGCFPCPNEGCPQMGHYADQFSGKTAAVEQTFFLNTGDTEDFARWRYKVSVKLSGAKKVNGYILVSLYGSNGNSKQYEIFRGSLTPDTLHVKDIDVDVNVGEIQMVKFSSPEMGASRITVQRGKDGKEYNFCSSSTVSEDALQSLYPC</sequence>
<evidence type="ECO:0000256" key="2">
    <source>
        <dbReference type="ARBA" id="ARBA00004613"/>
    </source>
</evidence>
<evidence type="ECO:0000256" key="17">
    <source>
        <dbReference type="ARBA" id="ARBA00023369"/>
    </source>
</evidence>
<comment type="catalytic activity">
    <reaction evidence="37">
        <text>1,2-didodecanoyl-3-beta-D-galactosyl-sn-glycerol + H2O = dodecanoyl-3-beta-D-galactosyl-sn-glycerol + dodecanoate + H(+)</text>
        <dbReference type="Rhea" id="RHEA:48540"/>
        <dbReference type="ChEBI" id="CHEBI:15377"/>
        <dbReference type="ChEBI" id="CHEBI:15378"/>
        <dbReference type="ChEBI" id="CHEBI:18262"/>
        <dbReference type="ChEBI" id="CHEBI:90340"/>
        <dbReference type="ChEBI" id="CHEBI:90515"/>
    </reaction>
    <physiologicalReaction direction="left-to-right" evidence="37">
        <dbReference type="Rhea" id="RHEA:48541"/>
    </physiologicalReaction>
</comment>
<evidence type="ECO:0000256" key="39">
    <source>
        <dbReference type="RuleBase" id="RU004262"/>
    </source>
</evidence>
<dbReference type="InterPro" id="IPR036392">
    <property type="entry name" value="PLAT/LH2_dom_sf"/>
</dbReference>
<evidence type="ECO:0000256" key="28">
    <source>
        <dbReference type="ARBA" id="ARBA00048139"/>
    </source>
</evidence>
<dbReference type="Gene3D" id="2.60.60.20">
    <property type="entry name" value="PLAT/LH2 domain"/>
    <property type="match status" value="1"/>
</dbReference>
<evidence type="ECO:0000256" key="31">
    <source>
        <dbReference type="ARBA" id="ARBA00048386"/>
    </source>
</evidence>
<evidence type="ECO:0000256" key="36">
    <source>
        <dbReference type="ARBA" id="ARBA00049352"/>
    </source>
</evidence>
<evidence type="ECO:0000256" key="12">
    <source>
        <dbReference type="ARBA" id="ARBA00023136"/>
    </source>
</evidence>
<comment type="catalytic activity">
    <reaction evidence="27">
        <text>1,2,3-tripropanoylglycerol + H2O = dipropanoylglycerol + propanoate + H(+)</text>
        <dbReference type="Rhea" id="RHEA:48024"/>
        <dbReference type="ChEBI" id="CHEBI:15377"/>
        <dbReference type="ChEBI" id="CHEBI:15378"/>
        <dbReference type="ChEBI" id="CHEBI:17272"/>
        <dbReference type="ChEBI" id="CHEBI:88153"/>
        <dbReference type="ChEBI" id="CHEBI:88155"/>
    </reaction>
    <physiologicalReaction direction="left-to-right" evidence="27">
        <dbReference type="Rhea" id="RHEA:48025"/>
    </physiologicalReaction>
</comment>
<comment type="catalytic activity">
    <reaction evidence="24">
        <text>1-(9Z-octadecenoyl)-glycerol + H2O = glycerol + (9Z)-octadecenoate + H(+)</text>
        <dbReference type="Rhea" id="RHEA:38487"/>
        <dbReference type="ChEBI" id="CHEBI:15377"/>
        <dbReference type="ChEBI" id="CHEBI:15378"/>
        <dbReference type="ChEBI" id="CHEBI:17754"/>
        <dbReference type="ChEBI" id="CHEBI:30823"/>
        <dbReference type="ChEBI" id="CHEBI:75342"/>
    </reaction>
    <physiologicalReaction direction="left-to-right" evidence="24">
        <dbReference type="Rhea" id="RHEA:38488"/>
    </physiologicalReaction>
</comment>
<keyword evidence="14" id="KW-0325">Glycoprotein</keyword>
<evidence type="ECO:0000256" key="5">
    <source>
        <dbReference type="ARBA" id="ARBA00010701"/>
    </source>
</evidence>
<dbReference type="InterPro" id="IPR013818">
    <property type="entry name" value="Lipase"/>
</dbReference>
<evidence type="ECO:0000313" key="43">
    <source>
        <dbReference type="RefSeq" id="XP_005352607.1"/>
    </source>
</evidence>
<comment type="catalytic activity">
    <reaction evidence="21">
        <text>1-beta-D-galactosyl-2,3-didodecanoyl-sn-glycerol + H2O = 1-beta-D-galactosyl-dodecanoyl-sn-glycerol + dodecanoate + H(+)</text>
        <dbReference type="Rhea" id="RHEA:48536"/>
        <dbReference type="ChEBI" id="CHEBI:15377"/>
        <dbReference type="ChEBI" id="CHEBI:15378"/>
        <dbReference type="ChEBI" id="CHEBI:18262"/>
        <dbReference type="ChEBI" id="CHEBI:90342"/>
        <dbReference type="ChEBI" id="CHEBI:90514"/>
    </reaction>
    <physiologicalReaction direction="left-to-right" evidence="21">
        <dbReference type="Rhea" id="RHEA:48537"/>
    </physiologicalReaction>
</comment>
<evidence type="ECO:0000256" key="37">
    <source>
        <dbReference type="ARBA" id="ARBA00049420"/>
    </source>
</evidence>
<keyword evidence="15" id="KW-0966">Cell projection</keyword>
<dbReference type="Pfam" id="PF01477">
    <property type="entry name" value="PLAT"/>
    <property type="match status" value="1"/>
</dbReference>
<dbReference type="PANTHER" id="PTHR11610">
    <property type="entry name" value="LIPASE"/>
    <property type="match status" value="1"/>
</dbReference>
<evidence type="ECO:0000256" key="16">
    <source>
        <dbReference type="ARBA" id="ARBA00023329"/>
    </source>
</evidence>
<dbReference type="PRINTS" id="PR00821">
    <property type="entry name" value="TAGLIPASE"/>
</dbReference>
<evidence type="ECO:0000256" key="7">
    <source>
        <dbReference type="ARBA" id="ARBA00022723"/>
    </source>
</evidence>
<comment type="catalytic activity">
    <reaction evidence="20">
        <text>a 1,2-diacyl-3-O-(beta-D-galactosyl)-sn-glycerol + 2 H2O = 3-beta-D-galactosyl-sn-glycerol + 2 a fatty acid + 2 H(+)</text>
        <dbReference type="Rhea" id="RHEA:13189"/>
        <dbReference type="ChEBI" id="CHEBI:15377"/>
        <dbReference type="ChEBI" id="CHEBI:15378"/>
        <dbReference type="ChEBI" id="CHEBI:15754"/>
        <dbReference type="ChEBI" id="CHEBI:17615"/>
        <dbReference type="ChEBI" id="CHEBI:28868"/>
        <dbReference type="EC" id="3.1.1.26"/>
    </reaction>
    <physiologicalReaction direction="left-to-right" evidence="20">
        <dbReference type="Rhea" id="RHEA:13190"/>
    </physiologicalReaction>
</comment>
<evidence type="ECO:0000256" key="27">
    <source>
        <dbReference type="ARBA" id="ARBA00047744"/>
    </source>
</evidence>
<comment type="caution">
    <text evidence="38">Lacks conserved residue(s) required for the propagation of feature annotation.</text>
</comment>
<evidence type="ECO:0000256" key="4">
    <source>
        <dbReference type="ARBA" id="ARBA00005189"/>
    </source>
</evidence>
<keyword evidence="13 40" id="KW-1015">Disulfide bond</keyword>
<feature type="chain" id="PRO_5044982151" description="Triacylglycerol lipase" evidence="40">
    <location>
        <begin position="29"/>
        <end position="471"/>
    </location>
</feature>
<keyword evidence="7" id="KW-0479">Metal-binding</keyword>
<dbReference type="EC" id="3.1.1.3" evidence="40"/>
<dbReference type="PANTHER" id="PTHR11610:SF165">
    <property type="entry name" value="PANCREATIC LIPASE-RELATED PROTEIN 2"/>
    <property type="match status" value="1"/>
</dbReference>
<proteinExistence type="inferred from homology"/>
<comment type="catalytic activity">
    <reaction evidence="34">
        <text>a 1,2-diacyl-sn-glycero-3-phosphocholine + H2O = a monoacyl-sn-glycero-3-phosphocholine + a fatty acid + H(+)</text>
        <dbReference type="Rhea" id="RHEA:44664"/>
        <dbReference type="ChEBI" id="CHEBI:15377"/>
        <dbReference type="ChEBI" id="CHEBI:15378"/>
        <dbReference type="ChEBI" id="CHEBI:28868"/>
        <dbReference type="ChEBI" id="CHEBI:57643"/>
        <dbReference type="ChEBI" id="CHEBI:84465"/>
    </reaction>
    <physiologicalReaction direction="left-to-right" evidence="34">
        <dbReference type="Rhea" id="RHEA:44665"/>
    </physiologicalReaction>
</comment>
<comment type="catalytic activity">
    <reaction evidence="36">
        <text>long chain 1,2-diacyl-3-O-[alpha-D-galactosyl-(1-&gt;6)-beta-D-galactosyl]-sn-glycerol + H2O = long chain acyl-3-O-[alpha-D-galactosyl-(1-&gt;6)-beta-D-galactosyl]-sn-glycerol + a fatty acid + H(+)</text>
        <dbReference type="Rhea" id="RHEA:48708"/>
        <dbReference type="ChEBI" id="CHEBI:15377"/>
        <dbReference type="ChEBI" id="CHEBI:15378"/>
        <dbReference type="ChEBI" id="CHEBI:28868"/>
        <dbReference type="ChEBI" id="CHEBI:90463"/>
        <dbReference type="ChEBI" id="CHEBI:90774"/>
    </reaction>
    <physiologicalReaction direction="left-to-right" evidence="36">
        <dbReference type="Rhea" id="RHEA:48709"/>
    </physiologicalReaction>
</comment>
<evidence type="ECO:0000259" key="41">
    <source>
        <dbReference type="PROSITE" id="PS50095"/>
    </source>
</evidence>
<keyword evidence="11 40" id="KW-0443">Lipid metabolism</keyword>
<evidence type="ECO:0000256" key="14">
    <source>
        <dbReference type="ARBA" id="ARBA00023180"/>
    </source>
</evidence>
<dbReference type="InterPro" id="IPR001024">
    <property type="entry name" value="PLAT/LH2_dom"/>
</dbReference>
<evidence type="ECO:0000313" key="42">
    <source>
        <dbReference type="Proteomes" id="UP000694915"/>
    </source>
</evidence>
<evidence type="ECO:0000256" key="1">
    <source>
        <dbReference type="ARBA" id="ARBA00004487"/>
    </source>
</evidence>
<feature type="domain" description="PLAT" evidence="41">
    <location>
        <begin position="368"/>
        <end position="471"/>
    </location>
</feature>
<dbReference type="InterPro" id="IPR033906">
    <property type="entry name" value="Lipase_N"/>
</dbReference>
<dbReference type="CDD" id="cd00707">
    <property type="entry name" value="Pancreat_lipase_like"/>
    <property type="match status" value="1"/>
</dbReference>
<evidence type="ECO:0000256" key="25">
    <source>
        <dbReference type="ARBA" id="ARBA00047618"/>
    </source>
</evidence>
<dbReference type="SUPFAM" id="SSF53474">
    <property type="entry name" value="alpha/beta-Hydrolases"/>
    <property type="match status" value="1"/>
</dbReference>
<evidence type="ECO:0000256" key="29">
    <source>
        <dbReference type="ARBA" id="ARBA00048268"/>
    </source>
</evidence>
<organism evidence="42 43">
    <name type="scientific">Microtus ochrogaster</name>
    <name type="common">Prairie vole</name>
    <dbReference type="NCBI Taxonomy" id="79684"/>
    <lineage>
        <taxon>Eukaryota</taxon>
        <taxon>Metazoa</taxon>
        <taxon>Chordata</taxon>
        <taxon>Craniata</taxon>
        <taxon>Vertebrata</taxon>
        <taxon>Euteleostomi</taxon>
        <taxon>Mammalia</taxon>
        <taxon>Eutheria</taxon>
        <taxon>Euarchontoglires</taxon>
        <taxon>Glires</taxon>
        <taxon>Rodentia</taxon>
        <taxon>Myomorpha</taxon>
        <taxon>Muroidea</taxon>
        <taxon>Cricetidae</taxon>
        <taxon>Arvicolinae</taxon>
        <taxon>Microtus</taxon>
    </lineage>
</organism>
<evidence type="ECO:0000256" key="19">
    <source>
        <dbReference type="ARBA" id="ARBA00024321"/>
    </source>
</evidence>
<comment type="pathway">
    <text evidence="18">Glycolipid metabolism.</text>
</comment>
<dbReference type="PIRSF" id="PIRSF000865">
    <property type="entry name" value="Lipoprotein_lipase_LIPH"/>
    <property type="match status" value="1"/>
</dbReference>
<comment type="catalytic activity">
    <reaction evidence="28">
        <text>a 1,2-diacyl-3-O-[alpha-D-galactosyl-(1-&gt;6)-beta-D-galactosyl]-sn-glycerol + H2O = acyl-3-O-[alpha-D-galactosyl-(1-&gt;6)-beta-D-galactosyl]-sn-glycerol + a fatty acid + H(+)</text>
        <dbReference type="Rhea" id="RHEA:48372"/>
        <dbReference type="ChEBI" id="CHEBI:15377"/>
        <dbReference type="ChEBI" id="CHEBI:15378"/>
        <dbReference type="ChEBI" id="CHEBI:28396"/>
        <dbReference type="ChEBI" id="CHEBI:28868"/>
        <dbReference type="ChEBI" id="CHEBI:90310"/>
    </reaction>
    <physiologicalReaction direction="left-to-right" evidence="28">
        <dbReference type="Rhea" id="RHEA:48373"/>
    </physiologicalReaction>
</comment>
<dbReference type="Proteomes" id="UP000694915">
    <property type="component" value="Chromosome 8"/>
</dbReference>
<comment type="catalytic activity">
    <reaction evidence="25">
        <text>1,2-didecanoylglycerol + H2O = decanoylglycerol + decanoate + H(+)</text>
        <dbReference type="Rhea" id="RHEA:48596"/>
        <dbReference type="ChEBI" id="CHEBI:11152"/>
        <dbReference type="ChEBI" id="CHEBI:15377"/>
        <dbReference type="ChEBI" id="CHEBI:15378"/>
        <dbReference type="ChEBI" id="CHEBI:27689"/>
        <dbReference type="ChEBI" id="CHEBI:90605"/>
    </reaction>
    <physiologicalReaction direction="left-to-right" evidence="25">
        <dbReference type="Rhea" id="RHEA:48597"/>
    </physiologicalReaction>
</comment>
<protein>
    <recommendedName>
        <fullName evidence="40">Triacylglycerol lipase</fullName>
        <ecNumber evidence="40">3.1.1.3</ecNumber>
    </recommendedName>
    <alternativeName>
        <fullName evidence="40">Pancreatic lipase</fullName>
    </alternativeName>
</protein>
<comment type="catalytic activity">
    <reaction evidence="31">
        <text>1,2,3-tri-(9Z-octadecenoyl)-glycerol + H2O = di-(9Z)-octadecenoylglycerol + (9Z)-octadecenoate + H(+)</text>
        <dbReference type="Rhea" id="RHEA:38575"/>
        <dbReference type="ChEBI" id="CHEBI:15377"/>
        <dbReference type="ChEBI" id="CHEBI:15378"/>
        <dbReference type="ChEBI" id="CHEBI:30823"/>
        <dbReference type="ChEBI" id="CHEBI:53753"/>
        <dbReference type="ChEBI" id="CHEBI:75945"/>
    </reaction>
    <physiologicalReaction direction="left-to-right" evidence="31">
        <dbReference type="Rhea" id="RHEA:38576"/>
    </physiologicalReaction>
</comment>
<dbReference type="PROSITE" id="PS50095">
    <property type="entry name" value="PLAT"/>
    <property type="match status" value="1"/>
</dbReference>
<evidence type="ECO:0000256" key="8">
    <source>
        <dbReference type="ARBA" id="ARBA00022801"/>
    </source>
</evidence>
<feature type="signal peptide" evidence="40">
    <location>
        <begin position="1"/>
        <end position="28"/>
    </location>
</feature>
<keyword evidence="12" id="KW-0472">Membrane</keyword>
<comment type="catalytic activity">
    <reaction evidence="22">
        <text>(9Z-octadecenoyl)-glycerol + H2O = glycerol + (9Z)-octadecenoate + H(+)</text>
        <dbReference type="Rhea" id="RHEA:39955"/>
        <dbReference type="ChEBI" id="CHEBI:15377"/>
        <dbReference type="ChEBI" id="CHEBI:15378"/>
        <dbReference type="ChEBI" id="CHEBI:17754"/>
        <dbReference type="ChEBI" id="CHEBI:30823"/>
        <dbReference type="ChEBI" id="CHEBI:75937"/>
    </reaction>
    <physiologicalReaction direction="left-to-right" evidence="22">
        <dbReference type="Rhea" id="RHEA:39956"/>
    </physiologicalReaction>
</comment>
<evidence type="ECO:0000256" key="18">
    <source>
        <dbReference type="ARBA" id="ARBA00023590"/>
    </source>
</evidence>
<dbReference type="InterPro" id="IPR029058">
    <property type="entry name" value="AB_hydrolase_fold"/>
</dbReference>
<evidence type="ECO:0000256" key="34">
    <source>
        <dbReference type="ARBA" id="ARBA00049154"/>
    </source>
</evidence>
<comment type="catalytic activity">
    <reaction evidence="29">
        <text>1,2-dioctanoyl-3-O-beta-D-galactosyl-sn-glycerol + H2O = octanoyl-3-(beta-D-galactosyl)-sn-glycerol + octanoate + H(+)</text>
        <dbReference type="Rhea" id="RHEA:48696"/>
        <dbReference type="ChEBI" id="CHEBI:15377"/>
        <dbReference type="ChEBI" id="CHEBI:15378"/>
        <dbReference type="ChEBI" id="CHEBI:25646"/>
        <dbReference type="ChEBI" id="CHEBI:90453"/>
        <dbReference type="ChEBI" id="CHEBI:90769"/>
    </reaction>
    <physiologicalReaction direction="left-to-right" evidence="29">
        <dbReference type="Rhea" id="RHEA:48697"/>
    </physiologicalReaction>
</comment>
<dbReference type="SUPFAM" id="SSF49723">
    <property type="entry name" value="Lipase/lipooxygenase domain (PLAT/LH2 domain)"/>
    <property type="match status" value="1"/>
</dbReference>
<evidence type="ECO:0000256" key="22">
    <source>
        <dbReference type="ARBA" id="ARBA00047270"/>
    </source>
</evidence>
<evidence type="ECO:0000256" key="35">
    <source>
        <dbReference type="ARBA" id="ARBA00049290"/>
    </source>
</evidence>
<comment type="catalytic activity">
    <reaction evidence="35">
        <text>1,2,3-trioctanoylglycerol + H2O = dioctanoylglycerol + octanoate + H(+)</text>
        <dbReference type="Rhea" id="RHEA:47864"/>
        <dbReference type="ChEBI" id="CHEBI:15377"/>
        <dbReference type="ChEBI" id="CHEBI:15378"/>
        <dbReference type="ChEBI" id="CHEBI:25646"/>
        <dbReference type="ChEBI" id="CHEBI:76978"/>
        <dbReference type="ChEBI" id="CHEBI:88066"/>
    </reaction>
    <physiologicalReaction direction="left-to-right" evidence="35">
        <dbReference type="Rhea" id="RHEA:47865"/>
    </physiologicalReaction>
</comment>
<evidence type="ECO:0000256" key="20">
    <source>
        <dbReference type="ARBA" id="ARBA00036503"/>
    </source>
</evidence>
<keyword evidence="10 40" id="KW-0442">Lipid degradation</keyword>
<comment type="pathway">
    <text evidence="3">Glycerolipid metabolism; triacylglycerol degradation.</text>
</comment>
<dbReference type="InterPro" id="IPR002331">
    <property type="entry name" value="Lipase_panc"/>
</dbReference>
<comment type="catalytic activity">
    <reaction evidence="26">
        <text>di-(9Z)-octadecenoylglycerol + H2O = (9Z-octadecenoyl)-glycerol + (9Z)-octadecenoate + H(+)</text>
        <dbReference type="Rhea" id="RHEA:47868"/>
        <dbReference type="ChEBI" id="CHEBI:15377"/>
        <dbReference type="ChEBI" id="CHEBI:15378"/>
        <dbReference type="ChEBI" id="CHEBI:30823"/>
        <dbReference type="ChEBI" id="CHEBI:75937"/>
        <dbReference type="ChEBI" id="CHEBI:75945"/>
    </reaction>
    <physiologicalReaction direction="left-to-right" evidence="26">
        <dbReference type="Rhea" id="RHEA:47869"/>
    </physiologicalReaction>
</comment>
<comment type="catalytic activity">
    <reaction evidence="32">
        <text>long chain 1,2-diacyl-3-O-beta-D-galactosyl-sn-glycerol + H2O = long chain acyl-3-O-beta-D-galactosyl-sn-glycerol + a fatty acid + H(+)</text>
        <dbReference type="Rhea" id="RHEA:48700"/>
        <dbReference type="ChEBI" id="CHEBI:15377"/>
        <dbReference type="ChEBI" id="CHEBI:15378"/>
        <dbReference type="ChEBI" id="CHEBI:28868"/>
        <dbReference type="ChEBI" id="CHEBI:90477"/>
        <dbReference type="ChEBI" id="CHEBI:90770"/>
    </reaction>
    <physiologicalReaction direction="left-to-right" evidence="32">
        <dbReference type="Rhea" id="RHEA:48701"/>
    </physiologicalReaction>
</comment>
<evidence type="ECO:0000256" key="21">
    <source>
        <dbReference type="ARBA" id="ARBA00036575"/>
    </source>
</evidence>
<evidence type="ECO:0000256" key="33">
    <source>
        <dbReference type="ARBA" id="ARBA00049076"/>
    </source>
</evidence>
<comment type="similarity">
    <text evidence="5 39">Belongs to the AB hydrolase superfamily. Lipase family.</text>
</comment>
<keyword evidence="42" id="KW-1185">Reference proteome</keyword>
<dbReference type="GeneID" id="101991097"/>
<evidence type="ECO:0000256" key="23">
    <source>
        <dbReference type="ARBA" id="ARBA00047296"/>
    </source>
</evidence>
<keyword evidence="6 40" id="KW-0964">Secreted</keyword>
<evidence type="ECO:0000256" key="3">
    <source>
        <dbReference type="ARBA" id="ARBA00004879"/>
    </source>
</evidence>
<dbReference type="InterPro" id="IPR016272">
    <property type="entry name" value="Lipase_LIPH"/>
</dbReference>
<comment type="catalytic activity">
    <reaction evidence="23">
        <text>1,2-didodecanoyl-3-O-[alpha-D-galactosyl-(1-&gt;6)-beta-D-galactosyl]-sn-glycerol + H2O = dodecanoyl-3-O-[alpha-D-galactosyl-(1-&gt;6)-beta-D-galactosyl]-sn-glycerol + dodecanoate + H(+)</text>
        <dbReference type="Rhea" id="RHEA:48516"/>
        <dbReference type="ChEBI" id="CHEBI:15377"/>
        <dbReference type="ChEBI" id="CHEBI:15378"/>
        <dbReference type="ChEBI" id="CHEBI:18262"/>
        <dbReference type="ChEBI" id="CHEBI:90337"/>
        <dbReference type="ChEBI" id="CHEBI:90359"/>
    </reaction>
    <physiologicalReaction direction="left-to-right" evidence="23">
        <dbReference type="Rhea" id="RHEA:48517"/>
    </physiologicalReaction>
</comment>
<dbReference type="SMART" id="SM00308">
    <property type="entry name" value="LH2"/>
    <property type="match status" value="1"/>
</dbReference>
<evidence type="ECO:0000256" key="9">
    <source>
        <dbReference type="ARBA" id="ARBA00022837"/>
    </source>
</evidence>
<evidence type="ECO:0000256" key="32">
    <source>
        <dbReference type="ARBA" id="ARBA00048546"/>
    </source>
</evidence>
<dbReference type="PRINTS" id="PR00823">
    <property type="entry name" value="PANCLIPASE"/>
</dbReference>
<comment type="catalytic activity">
    <reaction evidence="17">
        <text>a triacylglycerol + H2O = a diacylglycerol + a fatty acid + H(+)</text>
        <dbReference type="Rhea" id="RHEA:12044"/>
        <dbReference type="ChEBI" id="CHEBI:15377"/>
        <dbReference type="ChEBI" id="CHEBI:15378"/>
        <dbReference type="ChEBI" id="CHEBI:17855"/>
        <dbReference type="ChEBI" id="CHEBI:18035"/>
        <dbReference type="ChEBI" id="CHEBI:28868"/>
        <dbReference type="EC" id="3.1.1.3"/>
    </reaction>
    <physiologicalReaction direction="left-to-right" evidence="17">
        <dbReference type="Rhea" id="RHEA:12045"/>
    </physiologicalReaction>
</comment>
<accession>A0ABM0KTP1</accession>
<evidence type="ECO:0000256" key="15">
    <source>
        <dbReference type="ARBA" id="ARBA00023273"/>
    </source>
</evidence>
<evidence type="ECO:0000256" key="26">
    <source>
        <dbReference type="ARBA" id="ARBA00047741"/>
    </source>
</evidence>
<dbReference type="Gene3D" id="3.40.50.1820">
    <property type="entry name" value="alpha/beta hydrolase"/>
    <property type="match status" value="1"/>
</dbReference>
<evidence type="ECO:0000256" key="40">
    <source>
        <dbReference type="RuleBase" id="RU362046"/>
    </source>
</evidence>
<evidence type="ECO:0000256" key="38">
    <source>
        <dbReference type="PROSITE-ProRule" id="PRU00152"/>
    </source>
</evidence>
<evidence type="ECO:0000256" key="24">
    <source>
        <dbReference type="ARBA" id="ARBA00047438"/>
    </source>
</evidence>
<keyword evidence="8" id="KW-0378">Hydrolase</keyword>
<dbReference type="Pfam" id="PF00151">
    <property type="entry name" value="Lipase"/>
    <property type="match status" value="1"/>
</dbReference>
<comment type="subcellular location">
    <subcellularLocation>
        <location evidence="1">Cell projection</location>
        <location evidence="1">Neuron projection</location>
    </subcellularLocation>
    <subcellularLocation>
        <location evidence="2 40">Secreted</location>
    </subcellularLocation>
    <subcellularLocation>
        <location evidence="19">Zymogen granule membrane</location>
        <topology evidence="19">Peripheral membrane protein</topology>
    </subcellularLocation>
</comment>
<reference evidence="43" key="1">
    <citation type="submission" date="2025-08" db="UniProtKB">
        <authorList>
            <consortium name="RefSeq"/>
        </authorList>
    </citation>
    <scope>IDENTIFICATION</scope>
</reference>
<evidence type="ECO:0000256" key="30">
    <source>
        <dbReference type="ARBA" id="ARBA00048377"/>
    </source>
</evidence>
<evidence type="ECO:0000256" key="6">
    <source>
        <dbReference type="ARBA" id="ARBA00022525"/>
    </source>
</evidence>
<name>A0ABM0KTP1_MICOH</name>
<comment type="catalytic activity">
    <reaction evidence="30">
        <text>1,2,3-tributanoylglycerol + H2O = dibutanoylglycerol + butanoate + H(+)</text>
        <dbReference type="Rhea" id="RHEA:40475"/>
        <dbReference type="ChEBI" id="CHEBI:15377"/>
        <dbReference type="ChEBI" id="CHEBI:15378"/>
        <dbReference type="ChEBI" id="CHEBI:17968"/>
        <dbReference type="ChEBI" id="CHEBI:35020"/>
        <dbReference type="ChEBI" id="CHEBI:76478"/>
    </reaction>
    <physiologicalReaction direction="left-to-right" evidence="30">
        <dbReference type="Rhea" id="RHEA:40476"/>
    </physiologicalReaction>
</comment>
<comment type="catalytic activity">
    <reaction evidence="33">
        <text>1,2-dioctanoyl-3-O-[alpha-D-galactosyl-(1-&gt;6)-beta-D-galactosyl]-sn-glycerol + H2O = octanoyl-3-O-[alpha-D-galactosyl-(1-&gt;6)-beta-D-galactosyl]-sn-glycerol + octanoate + H(+)</text>
        <dbReference type="Rhea" id="RHEA:48692"/>
        <dbReference type="ChEBI" id="CHEBI:15377"/>
        <dbReference type="ChEBI" id="CHEBI:15378"/>
        <dbReference type="ChEBI" id="CHEBI:25646"/>
        <dbReference type="ChEBI" id="CHEBI:90457"/>
        <dbReference type="ChEBI" id="CHEBI:90768"/>
    </reaction>
    <physiologicalReaction direction="left-to-right" evidence="33">
        <dbReference type="Rhea" id="RHEA:48693"/>
    </physiologicalReaction>
</comment>
<evidence type="ECO:0000256" key="10">
    <source>
        <dbReference type="ARBA" id="ARBA00022963"/>
    </source>
</evidence>
<keyword evidence="40" id="KW-0732">Signal</keyword>
<gene>
    <name evidence="43" type="primary">LOC101991097</name>
</gene>
<keyword evidence="9" id="KW-0106">Calcium</keyword>
<evidence type="ECO:0000256" key="13">
    <source>
        <dbReference type="ARBA" id="ARBA00023157"/>
    </source>
</evidence>
<dbReference type="RefSeq" id="XP_005352607.1">
    <property type="nucleotide sequence ID" value="XM_005352550.1"/>
</dbReference>
<keyword evidence="16" id="KW-0968">Cytoplasmic vesicle</keyword>